<keyword evidence="12" id="KW-1003">Cell membrane</keyword>
<dbReference type="GO" id="GO:0046872">
    <property type="term" value="F:metal ion binding"/>
    <property type="evidence" value="ECO:0007669"/>
    <property type="project" value="UniProtKB-KW"/>
</dbReference>
<evidence type="ECO:0000256" key="9">
    <source>
        <dbReference type="ARBA" id="ARBA00023136"/>
    </source>
</evidence>
<evidence type="ECO:0000256" key="5">
    <source>
        <dbReference type="ARBA" id="ARBA00022692"/>
    </source>
</evidence>
<feature type="binding site" evidence="14">
    <location>
        <position position="164"/>
    </location>
    <ligand>
        <name>Mg(2+)</name>
        <dbReference type="ChEBI" id="CHEBI:18420"/>
    </ligand>
</feature>
<feature type="transmembrane region" description="Helical" evidence="12">
    <location>
        <begin position="172"/>
        <end position="190"/>
    </location>
</feature>
<dbReference type="HAMAP" id="MF_00038">
    <property type="entry name" value="MraY"/>
    <property type="match status" value="1"/>
</dbReference>
<dbReference type="GO" id="GO:0005886">
    <property type="term" value="C:plasma membrane"/>
    <property type="evidence" value="ECO:0007669"/>
    <property type="project" value="UniProtKB-SubCell"/>
</dbReference>
<dbReference type="PANTHER" id="PTHR22926">
    <property type="entry name" value="PHOSPHO-N-ACETYLMURAMOYL-PENTAPEPTIDE-TRANSFERASE"/>
    <property type="match status" value="1"/>
</dbReference>
<evidence type="ECO:0000256" key="14">
    <source>
        <dbReference type="PIRSR" id="PIRSR600715-1"/>
    </source>
</evidence>
<feature type="transmembrane region" description="Helical" evidence="12">
    <location>
        <begin position="108"/>
        <end position="126"/>
    </location>
</feature>
<dbReference type="NCBIfam" id="TIGR00445">
    <property type="entry name" value="mraY"/>
    <property type="match status" value="1"/>
</dbReference>
<evidence type="ECO:0000256" key="8">
    <source>
        <dbReference type="ARBA" id="ARBA00022989"/>
    </source>
</evidence>
<dbReference type="Pfam" id="PF00953">
    <property type="entry name" value="Glycos_transf_4"/>
    <property type="match status" value="1"/>
</dbReference>
<evidence type="ECO:0000256" key="4">
    <source>
        <dbReference type="ARBA" id="ARBA00022679"/>
    </source>
</evidence>
<dbReference type="GO" id="GO:0008963">
    <property type="term" value="F:phospho-N-acetylmuramoyl-pentapeptide-transferase activity"/>
    <property type="evidence" value="ECO:0007669"/>
    <property type="project" value="UniProtKB-UniRule"/>
</dbReference>
<organism evidence="15">
    <name type="scientific">Caldisericum exile</name>
    <dbReference type="NCBI Taxonomy" id="693075"/>
    <lineage>
        <taxon>Bacteria</taxon>
        <taxon>Pseudomonadati</taxon>
        <taxon>Caldisericota/Cryosericota group</taxon>
        <taxon>Caldisericota</taxon>
        <taxon>Caldisericia</taxon>
        <taxon>Caldisericales</taxon>
        <taxon>Caldisericaceae</taxon>
        <taxon>Caldisericum</taxon>
    </lineage>
</organism>
<evidence type="ECO:0000256" key="6">
    <source>
        <dbReference type="ARBA" id="ARBA00022960"/>
    </source>
</evidence>
<feature type="transmembrane region" description="Helical" evidence="12">
    <location>
        <begin position="6"/>
        <end position="30"/>
    </location>
</feature>
<comment type="catalytic activity">
    <reaction evidence="12">
        <text>UDP-N-acetyl-alpha-D-muramoyl-L-alanyl-gamma-D-glutamyl-meso-2,6-diaminopimeloyl-D-alanyl-D-alanine + di-trans,octa-cis-undecaprenyl phosphate = di-trans,octa-cis-undecaprenyl diphospho-N-acetyl-alpha-D-muramoyl-L-alanyl-D-glutamyl-meso-2,6-diaminopimeloyl-D-alanyl-D-alanine + UMP</text>
        <dbReference type="Rhea" id="RHEA:28386"/>
        <dbReference type="ChEBI" id="CHEBI:57865"/>
        <dbReference type="ChEBI" id="CHEBI:60392"/>
        <dbReference type="ChEBI" id="CHEBI:61386"/>
        <dbReference type="ChEBI" id="CHEBI:61387"/>
        <dbReference type="EC" id="2.7.8.13"/>
    </reaction>
</comment>
<keyword evidence="12 14" id="KW-0460">Magnesium</keyword>
<dbReference type="PANTHER" id="PTHR22926:SF5">
    <property type="entry name" value="PHOSPHO-N-ACETYLMURAMOYL-PENTAPEPTIDE-TRANSFERASE HOMOLOG"/>
    <property type="match status" value="1"/>
</dbReference>
<feature type="transmembrane region" description="Helical" evidence="12">
    <location>
        <begin position="246"/>
        <end position="268"/>
    </location>
</feature>
<evidence type="ECO:0000256" key="11">
    <source>
        <dbReference type="ARBA" id="ARBA00023316"/>
    </source>
</evidence>
<dbReference type="InterPro" id="IPR000715">
    <property type="entry name" value="Glycosyl_transferase_4"/>
</dbReference>
<name>A0A7C4TVR1_9BACT</name>
<feature type="transmembrane region" description="Helical" evidence="12">
    <location>
        <begin position="76"/>
        <end position="96"/>
    </location>
</feature>
<dbReference type="InterPro" id="IPR003524">
    <property type="entry name" value="PNAcMuramoyl-5peptid_Trfase"/>
</dbReference>
<evidence type="ECO:0000256" key="3">
    <source>
        <dbReference type="ARBA" id="ARBA00022618"/>
    </source>
</evidence>
<comment type="subcellular location">
    <subcellularLocation>
        <location evidence="12">Cell membrane</location>
        <topology evidence="12">Multi-pass membrane protein</topology>
    </subcellularLocation>
    <subcellularLocation>
        <location evidence="1">Membrane</location>
        <topology evidence="1">Multi-pass membrane protein</topology>
    </subcellularLocation>
</comment>
<keyword evidence="3 12" id="KW-0132">Cell division</keyword>
<evidence type="ECO:0000256" key="12">
    <source>
        <dbReference type="HAMAP-Rule" id="MF_00038"/>
    </source>
</evidence>
<dbReference type="AlphaFoldDB" id="A0A7C4TVR1"/>
<feature type="transmembrane region" description="Helical" evidence="12">
    <location>
        <begin position="220"/>
        <end position="240"/>
    </location>
</feature>
<keyword evidence="8 12" id="KW-1133">Transmembrane helix</keyword>
<evidence type="ECO:0000256" key="13">
    <source>
        <dbReference type="NCBIfam" id="TIGR00445"/>
    </source>
</evidence>
<comment type="similarity">
    <text evidence="2 12">Belongs to the glycosyltransferase 4 family. MraY subfamily.</text>
</comment>
<dbReference type="EMBL" id="DTHV01000094">
    <property type="protein sequence ID" value="HGW60371.1"/>
    <property type="molecule type" value="Genomic_DNA"/>
</dbReference>
<reference evidence="15" key="1">
    <citation type="journal article" date="2020" name="mSystems">
        <title>Genome- and Community-Level Interaction Insights into Carbon Utilization and Element Cycling Functions of Hydrothermarchaeota in Hydrothermal Sediment.</title>
        <authorList>
            <person name="Zhou Z."/>
            <person name="Liu Y."/>
            <person name="Xu W."/>
            <person name="Pan J."/>
            <person name="Luo Z.H."/>
            <person name="Li M."/>
        </authorList>
    </citation>
    <scope>NUCLEOTIDE SEQUENCE [LARGE SCALE GENOMIC DNA]</scope>
    <source>
        <strain evidence="15">SpSt-794</strain>
    </source>
</reference>
<evidence type="ECO:0000256" key="10">
    <source>
        <dbReference type="ARBA" id="ARBA00023306"/>
    </source>
</evidence>
<keyword evidence="12 14" id="KW-0479">Metal-binding</keyword>
<keyword evidence="5 12" id="KW-0812">Transmembrane</keyword>
<dbReference type="EC" id="2.7.8.13" evidence="12 13"/>
<comment type="caution">
    <text evidence="15">The sequence shown here is derived from an EMBL/GenBank/DDBJ whole genome shotgun (WGS) entry which is preliminary data.</text>
</comment>
<feature type="binding site" evidence="14">
    <location>
        <position position="224"/>
    </location>
    <ligand>
        <name>Mg(2+)</name>
        <dbReference type="ChEBI" id="CHEBI:18420"/>
    </ligand>
</feature>
<keyword evidence="4 12" id="KW-0808">Transferase</keyword>
<keyword evidence="10 12" id="KW-0131">Cell cycle</keyword>
<keyword evidence="9 12" id="KW-0472">Membrane</keyword>
<keyword evidence="7 12" id="KW-0573">Peptidoglycan synthesis</keyword>
<feature type="transmembrane region" description="Helical" evidence="12">
    <location>
        <begin position="196"/>
        <end position="213"/>
    </location>
</feature>
<keyword evidence="6 12" id="KW-0133">Cell shape</keyword>
<evidence type="ECO:0000256" key="2">
    <source>
        <dbReference type="ARBA" id="ARBA00005583"/>
    </source>
</evidence>
<evidence type="ECO:0000313" key="15">
    <source>
        <dbReference type="EMBL" id="HGW60371.1"/>
    </source>
</evidence>
<gene>
    <name evidence="12 15" type="primary">mraY</name>
    <name evidence="15" type="ORF">ENV82_02940</name>
</gene>
<dbReference type="CDD" id="cd06852">
    <property type="entry name" value="GT_MraY"/>
    <property type="match status" value="1"/>
</dbReference>
<evidence type="ECO:0000256" key="7">
    <source>
        <dbReference type="ARBA" id="ARBA00022984"/>
    </source>
</evidence>
<comment type="pathway">
    <text evidence="12">Cell wall biogenesis; peptidoglycan biosynthesis.</text>
</comment>
<comment type="cofactor">
    <cofactor evidence="12 14">
        <name>Mg(2+)</name>
        <dbReference type="ChEBI" id="CHEBI:18420"/>
    </cofactor>
</comment>
<proteinExistence type="inferred from homology"/>
<dbReference type="PROSITE" id="PS01348">
    <property type="entry name" value="MRAY_2"/>
    <property type="match status" value="1"/>
</dbReference>
<protein>
    <recommendedName>
        <fullName evidence="12 13">Phospho-N-acetylmuramoyl-pentapeptide-transferase</fullName>
        <ecNumber evidence="12 13">2.7.8.13</ecNumber>
    </recommendedName>
    <alternativeName>
        <fullName evidence="12">UDP-MurNAc-pentapeptide phosphotransferase</fullName>
    </alternativeName>
</protein>
<dbReference type="UniPathway" id="UPA00219"/>
<dbReference type="InterPro" id="IPR018480">
    <property type="entry name" value="PNAcMuramoyl-5peptid_Trfase_CS"/>
</dbReference>
<sequence length="319" mass="35582">MGNVMSLLVLMVIEFFVMLFILRFLISFLKKKNAVQHVREELIDAHKKKEGTPRGGGIVFLLSLLFLWPACEDRRVLFVTIAMLVFGAVGLVDDILTFKRESSEGLSIRNKLILFTLSSILLFVLFRDTFSSTVLFLGLSADIGNVFYFLLFLAIFTGSANAFNLTDGVDGLLGSVSCIMLVFFGVIAILSEDTHLFSFVMVLLVSLLAFLWYNSPKASIFMGDVGSSVLGGVVGALSIVTKNELYLPFVAIIPVIEAISIFIQISYFKLTHGKRVFKMTPIHHHFEILGWSESQVVFRFSIITVLFCLIVLFIKMCGL</sequence>
<feature type="transmembrane region" description="Helical" evidence="12">
    <location>
        <begin position="296"/>
        <end position="314"/>
    </location>
</feature>
<keyword evidence="11 12" id="KW-0961">Cell wall biogenesis/degradation</keyword>
<accession>A0A7C4TVR1</accession>
<dbReference type="GO" id="GO:0009252">
    <property type="term" value="P:peptidoglycan biosynthetic process"/>
    <property type="evidence" value="ECO:0007669"/>
    <property type="project" value="UniProtKB-UniRule"/>
</dbReference>
<evidence type="ECO:0000256" key="1">
    <source>
        <dbReference type="ARBA" id="ARBA00004141"/>
    </source>
</evidence>
<dbReference type="GO" id="GO:0071555">
    <property type="term" value="P:cell wall organization"/>
    <property type="evidence" value="ECO:0007669"/>
    <property type="project" value="UniProtKB-KW"/>
</dbReference>
<dbReference type="GO" id="GO:0008360">
    <property type="term" value="P:regulation of cell shape"/>
    <property type="evidence" value="ECO:0007669"/>
    <property type="project" value="UniProtKB-KW"/>
</dbReference>
<dbReference type="GO" id="GO:0051301">
    <property type="term" value="P:cell division"/>
    <property type="evidence" value="ECO:0007669"/>
    <property type="project" value="UniProtKB-KW"/>
</dbReference>
<comment type="function">
    <text evidence="12">Catalyzes the initial step of the lipid cycle reactions in the biosynthesis of the cell wall peptidoglycan: transfers peptidoglycan precursor phospho-MurNAc-pentapeptide from UDP-MurNAc-pentapeptide onto the lipid carrier undecaprenyl phosphate, yielding undecaprenyl-pyrophosphoryl-MurNAc-pentapeptide, known as lipid I.</text>
</comment>